<dbReference type="SMART" id="SM01192">
    <property type="entry name" value="Enolase_C"/>
    <property type="match status" value="1"/>
</dbReference>
<comment type="subcellular location">
    <subcellularLocation>
        <location evidence="12">Cytoplasm</location>
    </subcellularLocation>
    <subcellularLocation>
        <location evidence="12">Secreted</location>
    </subcellularLocation>
    <subcellularLocation>
        <location evidence="12">Cell surface</location>
    </subcellularLocation>
    <text evidence="12">Fractions of enolase are present in both the cytoplasm and on the cell surface.</text>
</comment>
<evidence type="ECO:0000313" key="18">
    <source>
        <dbReference type="EMBL" id="SBT06206.1"/>
    </source>
</evidence>
<dbReference type="InterPro" id="IPR020809">
    <property type="entry name" value="Enolase_CS"/>
</dbReference>
<dbReference type="GO" id="GO:0009986">
    <property type="term" value="C:cell surface"/>
    <property type="evidence" value="ECO:0007669"/>
    <property type="project" value="UniProtKB-SubCell"/>
</dbReference>
<dbReference type="InterPro" id="IPR036849">
    <property type="entry name" value="Enolase-like_C_sf"/>
</dbReference>
<dbReference type="InterPro" id="IPR000941">
    <property type="entry name" value="Enolase"/>
</dbReference>
<keyword evidence="9 12" id="KW-0324">Glycolysis</keyword>
<dbReference type="UniPathway" id="UPA00109">
    <property type="reaction ID" value="UER00187"/>
</dbReference>
<sequence length="427" mass="45756">MSSVVDVVAREVLDSRGNPTVECDVLLESGVMGRAAVPSGASTGSREAIELRDGDAARYLGKGVLQAVENVNTEISEAIIGLDAQEQAFIDQTLIHLDGTDNKARLGANAMLAVSMAVAKAAAEESGLPLYRYFGGSGPMQMPVPMMNIINGGEHANNSLDFQEFMILPVSQNSFREALRCGAEVFHALKKLLHKKGFSTAVGDEGGFAPNLGSHAEALELIIQAIENAGYGPGDDVLIGLDCAASELYRDGRYHLGGENLQLSSHELVDYLANLADRFPIVSIEDGMAENDWDGWKVLTTRLGKGVQIVGDDVFVTNTRIFKEGIKQGIANSILIKINQIGTLSETFAAIEMAKRAAYTAVISHRSGETEDSTIADIAVGMNALQIKTGSLSRSDRIAKYNQLLRIEEDLGDTAGYPGREAFYNLS</sequence>
<reference evidence="18 19" key="1">
    <citation type="submission" date="2016-06" db="EMBL/GenBank/DDBJ databases">
        <authorList>
            <person name="Kjaerup R.B."/>
            <person name="Dalgaard T.S."/>
            <person name="Juul-Madsen H.R."/>
        </authorList>
    </citation>
    <scope>NUCLEOTIDE SEQUENCE [LARGE SCALE GENOMIC DNA]</scope>
    <source>
        <strain evidence="18">3</strain>
    </source>
</reference>
<evidence type="ECO:0000256" key="10">
    <source>
        <dbReference type="ARBA" id="ARBA00023239"/>
    </source>
</evidence>
<keyword evidence="10 12" id="KW-0456">Lyase</keyword>
<evidence type="ECO:0000256" key="12">
    <source>
        <dbReference type="HAMAP-Rule" id="MF_00318"/>
    </source>
</evidence>
<dbReference type="AlphaFoldDB" id="A0A1A8XNI4"/>
<evidence type="ECO:0000259" key="16">
    <source>
        <dbReference type="SMART" id="SM01192"/>
    </source>
</evidence>
<dbReference type="EC" id="4.2.1.11" evidence="3 12"/>
<dbReference type="Pfam" id="PF03952">
    <property type="entry name" value="Enolase_N"/>
    <property type="match status" value="1"/>
</dbReference>
<dbReference type="HAMAP" id="MF_00318">
    <property type="entry name" value="Enolase"/>
    <property type="match status" value="1"/>
</dbReference>
<accession>A0A1A8XNI4</accession>
<evidence type="ECO:0000256" key="4">
    <source>
        <dbReference type="ARBA" id="ARBA00017068"/>
    </source>
</evidence>
<feature type="binding site" evidence="14">
    <location>
        <position position="388"/>
    </location>
    <ligand>
        <name>substrate</name>
    </ligand>
</feature>
<evidence type="ECO:0000256" key="14">
    <source>
        <dbReference type="PIRSR" id="PIRSR001400-2"/>
    </source>
</evidence>
<dbReference type="GO" id="GO:0005576">
    <property type="term" value="C:extracellular region"/>
    <property type="evidence" value="ECO:0007669"/>
    <property type="project" value="UniProtKB-SubCell"/>
</dbReference>
<comment type="cofactor">
    <cofactor evidence="15">
        <name>Mg(2+)</name>
        <dbReference type="ChEBI" id="CHEBI:18420"/>
    </cofactor>
    <text evidence="15">Mg(2+) is required for catalysis and for stabilizing the dimer.</text>
</comment>
<evidence type="ECO:0000259" key="17">
    <source>
        <dbReference type="SMART" id="SM01193"/>
    </source>
</evidence>
<dbReference type="InterPro" id="IPR020811">
    <property type="entry name" value="Enolase_N"/>
</dbReference>
<feature type="binding site" evidence="12 15">
    <location>
        <position position="312"/>
    </location>
    <ligand>
        <name>Mg(2+)</name>
        <dbReference type="ChEBI" id="CHEBI:18420"/>
    </ligand>
</feature>
<dbReference type="InterPro" id="IPR029017">
    <property type="entry name" value="Enolase-like_N"/>
</dbReference>
<dbReference type="Gene3D" id="3.30.390.10">
    <property type="entry name" value="Enolase-like, N-terminal domain"/>
    <property type="match status" value="1"/>
</dbReference>
<feature type="binding site" evidence="14">
    <location>
        <position position="164"/>
    </location>
    <ligand>
        <name>substrate</name>
    </ligand>
</feature>
<name>A0A1A8XNI4_9PROT</name>
<evidence type="ECO:0000256" key="1">
    <source>
        <dbReference type="ARBA" id="ARBA00005031"/>
    </source>
</evidence>
<comment type="function">
    <text evidence="11 12">Catalyzes the reversible conversion of 2-phosphoglycerate (2-PG) into phosphoenolpyruvate (PEP). It is essential for the degradation of carbohydrates via glycolysis.</text>
</comment>
<dbReference type="EMBL" id="FLQX01000106">
    <property type="protein sequence ID" value="SBT06206.1"/>
    <property type="molecule type" value="Genomic_DNA"/>
</dbReference>
<dbReference type="SFLD" id="SFLDS00001">
    <property type="entry name" value="Enolase"/>
    <property type="match status" value="1"/>
</dbReference>
<feature type="active site" description="Proton acceptor" evidence="12 13">
    <location>
        <position position="337"/>
    </location>
</feature>
<evidence type="ECO:0000256" key="2">
    <source>
        <dbReference type="ARBA" id="ARBA00009604"/>
    </source>
</evidence>
<dbReference type="Gene3D" id="3.20.20.120">
    <property type="entry name" value="Enolase-like C-terminal domain"/>
    <property type="match status" value="1"/>
</dbReference>
<evidence type="ECO:0000256" key="6">
    <source>
        <dbReference type="ARBA" id="ARBA00022525"/>
    </source>
</evidence>
<keyword evidence="19" id="KW-1185">Reference proteome</keyword>
<evidence type="ECO:0000256" key="9">
    <source>
        <dbReference type="ARBA" id="ARBA00023152"/>
    </source>
</evidence>
<gene>
    <name evidence="12 18" type="primary">eno</name>
    <name evidence="18" type="ORF">ACCAA_300052</name>
</gene>
<dbReference type="SFLD" id="SFLDG00178">
    <property type="entry name" value="enolase"/>
    <property type="match status" value="1"/>
</dbReference>
<dbReference type="PROSITE" id="PS00164">
    <property type="entry name" value="ENOLASE"/>
    <property type="match status" value="1"/>
</dbReference>
<proteinExistence type="inferred from homology"/>
<feature type="binding site" evidence="12">
    <location>
        <position position="163"/>
    </location>
    <ligand>
        <name>(2R)-2-phosphoglycerate</name>
        <dbReference type="ChEBI" id="CHEBI:58289"/>
    </ligand>
</feature>
<evidence type="ECO:0000313" key="19">
    <source>
        <dbReference type="Proteomes" id="UP000199169"/>
    </source>
</evidence>
<feature type="binding site" evidence="12 15">
    <location>
        <position position="242"/>
    </location>
    <ligand>
        <name>Mg(2+)</name>
        <dbReference type="ChEBI" id="CHEBI:18420"/>
    </ligand>
</feature>
<dbReference type="RefSeq" id="WP_186407022.1">
    <property type="nucleotide sequence ID" value="NZ_FLQX01000106.1"/>
</dbReference>
<dbReference type="Pfam" id="PF00113">
    <property type="entry name" value="Enolase_C"/>
    <property type="match status" value="1"/>
</dbReference>
<dbReference type="SUPFAM" id="SSF51604">
    <property type="entry name" value="Enolase C-terminal domain-like"/>
    <property type="match status" value="1"/>
</dbReference>
<dbReference type="GO" id="GO:0000287">
    <property type="term" value="F:magnesium ion binding"/>
    <property type="evidence" value="ECO:0007669"/>
    <property type="project" value="UniProtKB-UniRule"/>
</dbReference>
<evidence type="ECO:0000256" key="7">
    <source>
        <dbReference type="ARBA" id="ARBA00022723"/>
    </source>
</evidence>
<dbReference type="GO" id="GO:0004634">
    <property type="term" value="F:phosphopyruvate hydratase activity"/>
    <property type="evidence" value="ECO:0007669"/>
    <property type="project" value="UniProtKB-UniRule"/>
</dbReference>
<evidence type="ECO:0000256" key="13">
    <source>
        <dbReference type="PIRSR" id="PIRSR001400-1"/>
    </source>
</evidence>
<keyword evidence="6 12" id="KW-0964">Secreted</keyword>
<dbReference type="NCBIfam" id="TIGR01060">
    <property type="entry name" value="eno"/>
    <property type="match status" value="1"/>
</dbReference>
<dbReference type="PRINTS" id="PR00148">
    <property type="entry name" value="ENOLASE"/>
</dbReference>
<feature type="binding site" evidence="14">
    <location>
        <position position="155"/>
    </location>
    <ligand>
        <name>substrate</name>
    </ligand>
</feature>
<dbReference type="PANTHER" id="PTHR11902:SF1">
    <property type="entry name" value="ENOLASE"/>
    <property type="match status" value="1"/>
</dbReference>
<feature type="domain" description="Enolase N-terminal" evidence="17">
    <location>
        <begin position="4"/>
        <end position="134"/>
    </location>
</feature>
<dbReference type="SMART" id="SM01193">
    <property type="entry name" value="Enolase_N"/>
    <property type="match status" value="1"/>
</dbReference>
<dbReference type="SUPFAM" id="SSF54826">
    <property type="entry name" value="Enolase N-terminal domain-like"/>
    <property type="match status" value="1"/>
</dbReference>
<dbReference type="Proteomes" id="UP000199169">
    <property type="component" value="Unassembled WGS sequence"/>
</dbReference>
<dbReference type="CDD" id="cd03313">
    <property type="entry name" value="enolase"/>
    <property type="match status" value="1"/>
</dbReference>
<dbReference type="GO" id="GO:0006096">
    <property type="term" value="P:glycolytic process"/>
    <property type="evidence" value="ECO:0007669"/>
    <property type="project" value="UniProtKB-UniRule"/>
</dbReference>
<keyword evidence="7 12" id="KW-0479">Metal-binding</keyword>
<dbReference type="SFLD" id="SFLDF00002">
    <property type="entry name" value="enolase"/>
    <property type="match status" value="1"/>
</dbReference>
<organism evidence="18 19">
    <name type="scientific">Candidatus Accumulibacter aalborgensis</name>
    <dbReference type="NCBI Taxonomy" id="1860102"/>
    <lineage>
        <taxon>Bacteria</taxon>
        <taxon>Pseudomonadati</taxon>
        <taxon>Pseudomonadota</taxon>
        <taxon>Betaproteobacteria</taxon>
        <taxon>Candidatus Accumulibacter</taxon>
    </lineage>
</organism>
<dbReference type="PIRSF" id="PIRSF001400">
    <property type="entry name" value="Enolase"/>
    <property type="match status" value="1"/>
</dbReference>
<evidence type="ECO:0000256" key="3">
    <source>
        <dbReference type="ARBA" id="ARBA00012058"/>
    </source>
</evidence>
<feature type="binding site" evidence="14">
    <location>
        <begin position="364"/>
        <end position="367"/>
    </location>
    <ligand>
        <name>substrate</name>
    </ligand>
</feature>
<feature type="binding site" evidence="12">
    <location>
        <position position="367"/>
    </location>
    <ligand>
        <name>(2R)-2-phosphoglycerate</name>
        <dbReference type="ChEBI" id="CHEBI:58289"/>
    </ligand>
</feature>
<dbReference type="FunFam" id="3.20.20.120:FF:000001">
    <property type="entry name" value="Enolase"/>
    <property type="match status" value="1"/>
</dbReference>
<dbReference type="STRING" id="1860102.ACCAA_300052"/>
<comment type="cofactor">
    <cofactor evidence="12">
        <name>Mg(2+)</name>
        <dbReference type="ChEBI" id="CHEBI:18420"/>
    </cofactor>
    <text evidence="12">Binds a second Mg(2+) ion via substrate during catalysis.</text>
</comment>
<comment type="catalytic activity">
    <reaction evidence="12">
        <text>(2R)-2-phosphoglycerate = phosphoenolpyruvate + H2O</text>
        <dbReference type="Rhea" id="RHEA:10164"/>
        <dbReference type="ChEBI" id="CHEBI:15377"/>
        <dbReference type="ChEBI" id="CHEBI:58289"/>
        <dbReference type="ChEBI" id="CHEBI:58702"/>
        <dbReference type="EC" id="4.2.1.11"/>
    </reaction>
</comment>
<dbReference type="FunFam" id="3.30.390.10:FF:000001">
    <property type="entry name" value="Enolase"/>
    <property type="match status" value="1"/>
</dbReference>
<comment type="similarity">
    <text evidence="2 12">Belongs to the enolase family.</text>
</comment>
<dbReference type="InterPro" id="IPR020810">
    <property type="entry name" value="Enolase_C"/>
</dbReference>
<evidence type="ECO:0000256" key="5">
    <source>
        <dbReference type="ARBA" id="ARBA00022490"/>
    </source>
</evidence>
<dbReference type="PANTHER" id="PTHR11902">
    <property type="entry name" value="ENOLASE"/>
    <property type="match status" value="1"/>
</dbReference>
<feature type="binding site" evidence="14">
    <location>
        <position position="312"/>
    </location>
    <ligand>
        <name>substrate</name>
    </ligand>
</feature>
<feature type="binding site" evidence="12">
    <location>
        <position position="388"/>
    </location>
    <ligand>
        <name>(2R)-2-phosphoglycerate</name>
        <dbReference type="ChEBI" id="CHEBI:58289"/>
    </ligand>
</feature>
<evidence type="ECO:0000256" key="11">
    <source>
        <dbReference type="ARBA" id="ARBA00045763"/>
    </source>
</evidence>
<protein>
    <recommendedName>
        <fullName evidence="4 12">Enolase</fullName>
        <ecNumber evidence="3 12">4.2.1.11</ecNumber>
    </recommendedName>
    <alternativeName>
        <fullName evidence="12">2-phospho-D-glycerate hydro-lyase</fullName>
    </alternativeName>
    <alternativeName>
        <fullName evidence="12">2-phosphoglycerate dehydratase</fullName>
    </alternativeName>
</protein>
<feature type="binding site" evidence="12">
    <location>
        <position position="337"/>
    </location>
    <ligand>
        <name>(2R)-2-phosphoglycerate</name>
        <dbReference type="ChEBI" id="CHEBI:58289"/>
    </ligand>
</feature>
<feature type="binding site" evidence="12 15">
    <location>
        <position position="285"/>
    </location>
    <ligand>
        <name>Mg(2+)</name>
        <dbReference type="ChEBI" id="CHEBI:18420"/>
    </ligand>
</feature>
<feature type="active site" description="Proton donor" evidence="12 13">
    <location>
        <position position="205"/>
    </location>
</feature>
<dbReference type="GO" id="GO:0000015">
    <property type="term" value="C:phosphopyruvate hydratase complex"/>
    <property type="evidence" value="ECO:0007669"/>
    <property type="project" value="InterPro"/>
</dbReference>
<keyword evidence="5 12" id="KW-0963">Cytoplasm</keyword>
<feature type="binding site" evidence="12">
    <location>
        <position position="366"/>
    </location>
    <ligand>
        <name>(2R)-2-phosphoglycerate</name>
        <dbReference type="ChEBI" id="CHEBI:58289"/>
    </ligand>
</feature>
<comment type="pathway">
    <text evidence="1 12">Carbohydrate degradation; glycolysis; pyruvate from D-glyceraldehyde 3-phosphate: step 4/5.</text>
</comment>
<feature type="domain" description="Enolase C-terminal TIM barrel" evidence="16">
    <location>
        <begin position="139"/>
        <end position="425"/>
    </location>
</feature>
<evidence type="ECO:0000256" key="15">
    <source>
        <dbReference type="PIRSR" id="PIRSR001400-3"/>
    </source>
</evidence>
<keyword evidence="8 12" id="KW-0460">Magnesium</keyword>
<evidence type="ECO:0000256" key="8">
    <source>
        <dbReference type="ARBA" id="ARBA00022842"/>
    </source>
</evidence>
<feature type="binding site" evidence="14">
    <location>
        <position position="285"/>
    </location>
    <ligand>
        <name>substrate</name>
    </ligand>
</feature>